<keyword evidence="3" id="KW-1185">Reference proteome</keyword>
<dbReference type="InterPro" id="IPR053145">
    <property type="entry name" value="AB_hydrolase_Est10"/>
</dbReference>
<organism evidence="2 3">
    <name type="scientific">Natrinema zhouii</name>
    <dbReference type="NCBI Taxonomy" id="1710539"/>
    <lineage>
        <taxon>Archaea</taxon>
        <taxon>Methanobacteriati</taxon>
        <taxon>Methanobacteriota</taxon>
        <taxon>Stenosarchaea group</taxon>
        <taxon>Halobacteria</taxon>
        <taxon>Halobacteriales</taxon>
        <taxon>Natrialbaceae</taxon>
        <taxon>Natrinema</taxon>
    </lineage>
</organism>
<dbReference type="InterPro" id="IPR000073">
    <property type="entry name" value="AB_hydrolase_1"/>
</dbReference>
<proteinExistence type="predicted"/>
<dbReference type="AlphaFoldDB" id="A0A7D6GQE5"/>
<gene>
    <name evidence="2" type="ORF">HYG81_17670</name>
</gene>
<feature type="domain" description="AB hydrolase-1" evidence="1">
    <location>
        <begin position="182"/>
        <end position="414"/>
    </location>
</feature>
<dbReference type="PANTHER" id="PTHR43265">
    <property type="entry name" value="ESTERASE ESTD"/>
    <property type="match status" value="1"/>
</dbReference>
<dbReference type="InterPro" id="IPR029058">
    <property type="entry name" value="AB_hydrolase_fold"/>
</dbReference>
<keyword evidence="2" id="KW-0378">Hydrolase</keyword>
<protein>
    <submittedName>
        <fullName evidence="2">Alpha/beta hydrolase</fullName>
    </submittedName>
</protein>
<dbReference type="EMBL" id="CP059154">
    <property type="protein sequence ID" value="QLK25882.1"/>
    <property type="molecule type" value="Genomic_DNA"/>
</dbReference>
<reference evidence="2 3" key="1">
    <citation type="submission" date="2020-07" db="EMBL/GenBank/DDBJ databases">
        <title>Natrinema (YPL30) sp. nov. and Haloterrigena xxxxxx (YPL8) sp. nov., isolated from a salt mine.</title>
        <authorList>
            <person name="Cui H."/>
        </authorList>
    </citation>
    <scope>NUCLEOTIDE SEQUENCE [LARGE SCALE GENOMIC DNA]</scope>
    <source>
        <strain evidence="2 3">YPL13</strain>
    </source>
</reference>
<accession>A0A7D6GQE5</accession>
<dbReference type="GeneID" id="56145073"/>
<dbReference type="PANTHER" id="PTHR43265:SF1">
    <property type="entry name" value="ESTERASE ESTD"/>
    <property type="match status" value="1"/>
</dbReference>
<dbReference type="GO" id="GO:0052689">
    <property type="term" value="F:carboxylic ester hydrolase activity"/>
    <property type="evidence" value="ECO:0007669"/>
    <property type="project" value="TreeGrafter"/>
</dbReference>
<dbReference type="OrthoDB" id="203477at2157"/>
<dbReference type="RefSeq" id="WP_180841063.1">
    <property type="nucleotide sequence ID" value="NZ_CP059154.1"/>
</dbReference>
<evidence type="ECO:0000313" key="2">
    <source>
        <dbReference type="EMBL" id="QLK25882.1"/>
    </source>
</evidence>
<evidence type="ECO:0000313" key="3">
    <source>
        <dbReference type="Proteomes" id="UP000510869"/>
    </source>
</evidence>
<dbReference type="Pfam" id="PF12697">
    <property type="entry name" value="Abhydrolase_6"/>
    <property type="match status" value="1"/>
</dbReference>
<dbReference type="Proteomes" id="UP000510869">
    <property type="component" value="Chromosome"/>
</dbReference>
<dbReference type="Gene3D" id="3.40.50.1820">
    <property type="entry name" value="alpha/beta hydrolase"/>
    <property type="match status" value="1"/>
</dbReference>
<evidence type="ECO:0000259" key="1">
    <source>
        <dbReference type="Pfam" id="PF12697"/>
    </source>
</evidence>
<dbReference type="KEGG" id="nay:HYG81_17670"/>
<dbReference type="SUPFAM" id="SSF53474">
    <property type="entry name" value="alpha/beta-Hydrolases"/>
    <property type="match status" value="1"/>
</dbReference>
<sequence>MAPRRRTVLTAVSTATASAVAGCAGLLGEETGDENGPENEEDAAAAFVDDLANERFERASERFVERERDKRGDPARLERLWMGYGAVSGTYAELVDTDVSTKNGISAVDLTLSFDRGDHVCRTLVDRESRLVDCGVVDEYERPSYVDSSAVTERDVTLAVEDCSLPGIVTTPAAEDEAVPGVVLVHGAGAGTKNSDRGGSEPFRDLAEGLATRGIASLRYDKRLPTCEVEPSAHTLDHVTVDDALVATERLRTVDGVDADRIVAVGHGLGGTATPRIAARDGNLAGVGGLAAPARPYHELTLEQLEYKVSVGDHEWGGLERIYERWSDEIDQVRAGEYESGDELLGKPGAFWNSLAAYDHLGTAADVDVPLYLLQGERDFQVTAADDLERWRSELDGESTVAFETYDDLDHLFMPGDGPSVEFAYAVRNNVAEGVVTDLADWIADL</sequence>
<dbReference type="PROSITE" id="PS51257">
    <property type="entry name" value="PROKAR_LIPOPROTEIN"/>
    <property type="match status" value="1"/>
</dbReference>
<name>A0A7D6GQE5_9EURY</name>